<sequence>MNSSPTKDKRSDSRSEIPEEVQEAIQELKVLIDDLTKCFSDPALLPVRVESLHSKCVGLLASLDGLTRFSSVLVPFGARIAEVMGRKDLSKVMGVDVGVEAKLADATGVYIRALILRLTNVTKTSKCSLPADSTESNGADPFDKVSRIRFLSPSFDGMKFEELMQLLIALSSTGKDLLVTCEDADSAFALLCLAKDITEHLVARHRSDVVGVCNDVFSALCTLCDSITLLRDGVSSATLLDLRSVLFLSAIDNLTTFTKSLPSNPNTHLLMPSLVRFLYKHGTHLAKNNRTEDSVTLLVTLLEISNALIPQTSKAKLNTLAFEMLTITNEALYIIAFYYGTDSQITSPTRRDEANVYLGIIERNIKLQRQSVADAEAGYSTDAQTRHSKATIGCEVAKVKFARAMMALSWRDHGLATKLLEEMIAMPTTVSNQETYELCLSGIRTVSFYIVKNEDNQNHAAPDLFDTLLAKLPTTDGEKVFKLKSEQVLAILTGIGELLKGKDGGVKHAKLKKCELQARERFATLAAINTPVAVNSPKEKSELQAMAKYAVNLFSTHRIHDMCLEWCKVALSLYTSEKDKGEKMYAEMLSAFSLSLCKTSSEESHVLNAREKAREAVDLWPKSHHFLAVWFECSKHAEFGGLIDVGQIKDEFDAIFKACVDGGMRAKDMLAALSMMSYSCKDLQGTTASTQSGKVTDRIGTGKTISQTHLLIFVLSTWIKTLGNPKSTLRDVVAAQRKPTKVSTSSGSTPGNDLLSLVKAFLREVEKAICTGGVCFEEVKGDVYEILQVPLSILTKIRSRTEDELKTDCSIFDDPVTRSKVGTQDSCTWIAEQCWNLGVRAMSKNETATASELFARAHDFGLLSYEEEGQRHTEGFLDYEQRVTQQQHRGSKGADIDDATVHPCCLSSEFSFQCLLLSVTTGLDGIAELAPPSVSLDSFVEKSMKEEILGTVSRRINQCRQELETCNDAIIKENSPFVAYLSLRSAVEAGNQELGLSALDDIETGKELHEFITGVGRQELLKGCASRAEEKGMNELAKRLWGISAEMVLKVARDAHKRKDRDDNHDEYQEYGRANRKIIKLCGGVAQEVLTFERIAETVCTFGGTGTWEEKKEAEEGNDRVRVQDLFHQEDLDWFVVESYNRGISLSYFGDTKNAEVLLRTSLNLLPFADKEVATWGDTIRHGYSIAAENAEGGWGGAGVAGVEGSTMHLLFKGVTPG</sequence>
<dbReference type="AlphaFoldDB" id="A0A9W7LE30"/>
<dbReference type="Proteomes" id="UP001165065">
    <property type="component" value="Unassembled WGS sequence"/>
</dbReference>
<reference evidence="2" key="1">
    <citation type="journal article" date="2023" name="Commun. Biol.">
        <title>Genome analysis of Parmales, the sister group of diatoms, reveals the evolutionary specialization of diatoms from phago-mixotrophs to photoautotrophs.</title>
        <authorList>
            <person name="Ban H."/>
            <person name="Sato S."/>
            <person name="Yoshikawa S."/>
            <person name="Yamada K."/>
            <person name="Nakamura Y."/>
            <person name="Ichinomiya M."/>
            <person name="Sato N."/>
            <person name="Blanc-Mathieu R."/>
            <person name="Endo H."/>
            <person name="Kuwata A."/>
            <person name="Ogata H."/>
        </authorList>
    </citation>
    <scope>NUCLEOTIDE SEQUENCE [LARGE SCALE GENOMIC DNA]</scope>
</reference>
<evidence type="ECO:0000313" key="2">
    <source>
        <dbReference type="Proteomes" id="UP001165065"/>
    </source>
</evidence>
<dbReference type="EMBL" id="BRYA01000289">
    <property type="protein sequence ID" value="GMI46242.1"/>
    <property type="molecule type" value="Genomic_DNA"/>
</dbReference>
<name>A0A9W7LE30_9STRA</name>
<accession>A0A9W7LE30</accession>
<comment type="caution">
    <text evidence="1">The sequence shown here is derived from an EMBL/GenBank/DDBJ whole genome shotgun (WGS) entry which is preliminary data.</text>
</comment>
<gene>
    <name evidence="1" type="ORF">TrCOL_g286</name>
</gene>
<protein>
    <submittedName>
        <fullName evidence="1">Uncharacterized protein</fullName>
    </submittedName>
</protein>
<proteinExistence type="predicted"/>
<organism evidence="1 2">
    <name type="scientific">Triparma columacea</name>
    <dbReference type="NCBI Taxonomy" id="722753"/>
    <lineage>
        <taxon>Eukaryota</taxon>
        <taxon>Sar</taxon>
        <taxon>Stramenopiles</taxon>
        <taxon>Ochrophyta</taxon>
        <taxon>Bolidophyceae</taxon>
        <taxon>Parmales</taxon>
        <taxon>Triparmaceae</taxon>
        <taxon>Triparma</taxon>
    </lineage>
</organism>
<evidence type="ECO:0000313" key="1">
    <source>
        <dbReference type="EMBL" id="GMI46242.1"/>
    </source>
</evidence>
<keyword evidence="2" id="KW-1185">Reference proteome</keyword>
<dbReference type="OrthoDB" id="193772at2759"/>